<dbReference type="EMBL" id="JANPWB010000002">
    <property type="protein sequence ID" value="KAJ1209490.1"/>
    <property type="molecule type" value="Genomic_DNA"/>
</dbReference>
<comment type="caution">
    <text evidence="2">The sequence shown here is derived from an EMBL/GenBank/DDBJ whole genome shotgun (WGS) entry which is preliminary data.</text>
</comment>
<evidence type="ECO:0000313" key="3">
    <source>
        <dbReference type="Proteomes" id="UP001066276"/>
    </source>
</evidence>
<organism evidence="2 3">
    <name type="scientific">Pleurodeles waltl</name>
    <name type="common">Iberian ribbed newt</name>
    <dbReference type="NCBI Taxonomy" id="8319"/>
    <lineage>
        <taxon>Eukaryota</taxon>
        <taxon>Metazoa</taxon>
        <taxon>Chordata</taxon>
        <taxon>Craniata</taxon>
        <taxon>Vertebrata</taxon>
        <taxon>Euteleostomi</taxon>
        <taxon>Amphibia</taxon>
        <taxon>Batrachia</taxon>
        <taxon>Caudata</taxon>
        <taxon>Salamandroidea</taxon>
        <taxon>Salamandridae</taxon>
        <taxon>Pleurodelinae</taxon>
        <taxon>Pleurodeles</taxon>
    </lineage>
</organism>
<feature type="compositionally biased region" description="Basic and acidic residues" evidence="1">
    <location>
        <begin position="130"/>
        <end position="142"/>
    </location>
</feature>
<evidence type="ECO:0000313" key="2">
    <source>
        <dbReference type="EMBL" id="KAJ1209490.1"/>
    </source>
</evidence>
<proteinExistence type="predicted"/>
<name>A0AAV7WAZ6_PLEWA</name>
<protein>
    <submittedName>
        <fullName evidence="2">Uncharacterized protein</fullName>
    </submittedName>
</protein>
<dbReference type="Proteomes" id="UP001066276">
    <property type="component" value="Chromosome 1_2"/>
</dbReference>
<reference evidence="2" key="1">
    <citation type="journal article" date="2022" name="bioRxiv">
        <title>Sequencing and chromosome-scale assembly of the giantPleurodeles waltlgenome.</title>
        <authorList>
            <person name="Brown T."/>
            <person name="Elewa A."/>
            <person name="Iarovenko S."/>
            <person name="Subramanian E."/>
            <person name="Araus A.J."/>
            <person name="Petzold A."/>
            <person name="Susuki M."/>
            <person name="Suzuki K.-i.T."/>
            <person name="Hayashi T."/>
            <person name="Toyoda A."/>
            <person name="Oliveira C."/>
            <person name="Osipova E."/>
            <person name="Leigh N.D."/>
            <person name="Simon A."/>
            <person name="Yun M.H."/>
        </authorList>
    </citation>
    <scope>NUCLEOTIDE SEQUENCE</scope>
    <source>
        <strain evidence="2">20211129_DDA</strain>
        <tissue evidence="2">Liver</tissue>
    </source>
</reference>
<feature type="region of interest" description="Disordered" evidence="1">
    <location>
        <begin position="127"/>
        <end position="291"/>
    </location>
</feature>
<dbReference type="AlphaFoldDB" id="A0AAV7WAZ6"/>
<accession>A0AAV7WAZ6</accession>
<keyword evidence="3" id="KW-1185">Reference proteome</keyword>
<evidence type="ECO:0000256" key="1">
    <source>
        <dbReference type="SAM" id="MobiDB-lite"/>
    </source>
</evidence>
<gene>
    <name evidence="2" type="ORF">NDU88_004868</name>
</gene>
<sequence length="291" mass="31525">MEPAKCQQTPPAHFLCLTEFQSPEAACVYKTAACTPSMRRAIRLLAIDAKIRNQNPDPAASSSGSSRSLLAPTEALPRGTALAARRDPRWVGDSSVPTPTTRLSQTAPATALGDCVFQRDATPGWFGRAGNERTGHTPELHRRGGALGRKLDPGQTRRAGTVRSARTTGLHQRLGGPRGCDATPGPSGSSRLRAHGSQRGTGILRNTPKNGRRDPWANPFVPAESARLTTKERHIRLGGPRSLTRRDPGRHRTHPLYSSWPAGDRAQARRDPAARALTFPVSRQRKEEVIS</sequence>